<dbReference type="Pfam" id="PF12686">
    <property type="entry name" value="DUF3800"/>
    <property type="match status" value="1"/>
</dbReference>
<organism evidence="1">
    <name type="scientific">Leptotrichia rugosa</name>
    <dbReference type="NCBI Taxonomy" id="3239302"/>
    <lineage>
        <taxon>Bacteria</taxon>
        <taxon>Fusobacteriati</taxon>
        <taxon>Fusobacteriota</taxon>
        <taxon>Fusobacteriia</taxon>
        <taxon>Fusobacteriales</taxon>
        <taxon>Leptotrichiaceae</taxon>
        <taxon>Leptotrichia</taxon>
    </lineage>
</organism>
<proteinExistence type="predicted"/>
<gene>
    <name evidence="1" type="ORF">AB8B22_02465</name>
</gene>
<name>A0AB39VH93_9FUSO</name>
<sequence length="178" mass="21285">MDIFVYADESGVFDVKNNEYYVYGGVIFLSKNEKDNANRKYLNVEKKIREHYTQYSEMELKANVLDSKIKNKIFRSANECIKFGVVINQEKIRKEIFRQKKSKQRYLDYAFKIGLKNCFLELIKNNKLKQKEATNIFLFVDEHTTATDGKYELKESLLQEFKYGTFNMNYNKFYIFIS</sequence>
<dbReference type="KEGG" id="lrug:AB8B22_02465"/>
<reference evidence="1" key="1">
    <citation type="submission" date="2024-07" db="EMBL/GenBank/DDBJ databases">
        <authorList>
            <person name="Li X.-J."/>
            <person name="Wang X."/>
        </authorList>
    </citation>
    <scope>NUCLEOTIDE SEQUENCE</scope>
    <source>
        <strain evidence="1">HSP-334</strain>
    </source>
</reference>
<dbReference type="RefSeq" id="WP_369711525.1">
    <property type="nucleotide sequence ID" value="NZ_CP165644.1"/>
</dbReference>
<dbReference type="EMBL" id="CP165644">
    <property type="protein sequence ID" value="XDU67296.1"/>
    <property type="molecule type" value="Genomic_DNA"/>
</dbReference>
<evidence type="ECO:0000313" key="1">
    <source>
        <dbReference type="EMBL" id="XDU67296.1"/>
    </source>
</evidence>
<protein>
    <submittedName>
        <fullName evidence="1">DUF3800 domain-containing protein</fullName>
    </submittedName>
</protein>
<dbReference type="InterPro" id="IPR024524">
    <property type="entry name" value="DUF3800"/>
</dbReference>
<dbReference type="AlphaFoldDB" id="A0AB39VH93"/>
<accession>A0AB39VH93</accession>